<evidence type="ECO:0000256" key="5">
    <source>
        <dbReference type="ARBA" id="ARBA00023136"/>
    </source>
</evidence>
<evidence type="ECO:0000256" key="3">
    <source>
        <dbReference type="ARBA" id="ARBA00022729"/>
    </source>
</evidence>
<dbReference type="Proteomes" id="UP000261600">
    <property type="component" value="Unplaced"/>
</dbReference>
<protein>
    <recommendedName>
        <fullName evidence="8">Ig-like domain-containing protein</fullName>
    </recommendedName>
</protein>
<dbReference type="InterPro" id="IPR013106">
    <property type="entry name" value="Ig_V-set"/>
</dbReference>
<reference evidence="9" key="2">
    <citation type="submission" date="2025-09" db="UniProtKB">
        <authorList>
            <consortium name="Ensembl"/>
        </authorList>
    </citation>
    <scope>IDENTIFICATION</scope>
</reference>
<evidence type="ECO:0000256" key="1">
    <source>
        <dbReference type="ARBA" id="ARBA00004236"/>
    </source>
</evidence>
<dbReference type="PANTHER" id="PTHR19433:SF127">
    <property type="entry name" value="NITR9"/>
    <property type="match status" value="1"/>
</dbReference>
<keyword evidence="4" id="KW-0391">Immunity</keyword>
<evidence type="ECO:0000256" key="4">
    <source>
        <dbReference type="ARBA" id="ARBA00022859"/>
    </source>
</evidence>
<dbReference type="InterPro" id="IPR013783">
    <property type="entry name" value="Ig-like_fold"/>
</dbReference>
<keyword evidence="6" id="KW-1015">Disulfide bond</keyword>
<dbReference type="InterPro" id="IPR036179">
    <property type="entry name" value="Ig-like_dom_sf"/>
</dbReference>
<dbReference type="InterPro" id="IPR007110">
    <property type="entry name" value="Ig-like_dom"/>
</dbReference>
<reference evidence="9" key="1">
    <citation type="submission" date="2025-08" db="UniProtKB">
        <authorList>
            <consortium name="Ensembl"/>
        </authorList>
    </citation>
    <scope>IDENTIFICATION</scope>
</reference>
<keyword evidence="10" id="KW-1185">Reference proteome</keyword>
<dbReference type="SMART" id="SM00409">
    <property type="entry name" value="IG"/>
    <property type="match status" value="1"/>
</dbReference>
<comment type="subcellular location">
    <subcellularLocation>
        <location evidence="1">Cell membrane</location>
    </subcellularLocation>
</comment>
<proteinExistence type="predicted"/>
<evidence type="ECO:0000256" key="2">
    <source>
        <dbReference type="ARBA" id="ARBA00022475"/>
    </source>
</evidence>
<organism evidence="9 10">
    <name type="scientific">Monopterus albus</name>
    <name type="common">Swamp eel</name>
    <dbReference type="NCBI Taxonomy" id="43700"/>
    <lineage>
        <taxon>Eukaryota</taxon>
        <taxon>Metazoa</taxon>
        <taxon>Chordata</taxon>
        <taxon>Craniata</taxon>
        <taxon>Vertebrata</taxon>
        <taxon>Euteleostomi</taxon>
        <taxon>Actinopterygii</taxon>
        <taxon>Neopterygii</taxon>
        <taxon>Teleostei</taxon>
        <taxon>Neoteleostei</taxon>
        <taxon>Acanthomorphata</taxon>
        <taxon>Anabantaria</taxon>
        <taxon>Synbranchiformes</taxon>
        <taxon>Synbranchidae</taxon>
        <taxon>Monopterus</taxon>
    </lineage>
</organism>
<dbReference type="GO" id="GO:0005886">
    <property type="term" value="C:plasma membrane"/>
    <property type="evidence" value="ECO:0007669"/>
    <property type="project" value="UniProtKB-SubCell"/>
</dbReference>
<evidence type="ECO:0000313" key="9">
    <source>
        <dbReference type="Ensembl" id="ENSMALP00000002689.1"/>
    </source>
</evidence>
<dbReference type="InterPro" id="IPR052051">
    <property type="entry name" value="TCR_complex_component"/>
</dbReference>
<dbReference type="PANTHER" id="PTHR19433">
    <property type="entry name" value="T-CELL RECEPTOR ALPHA CHAIN V REGION-RELATED"/>
    <property type="match status" value="1"/>
</dbReference>
<keyword evidence="2" id="KW-1003">Cell membrane</keyword>
<dbReference type="InterPro" id="IPR003599">
    <property type="entry name" value="Ig_sub"/>
</dbReference>
<keyword evidence="5" id="KW-0472">Membrane</keyword>
<evidence type="ECO:0000256" key="7">
    <source>
        <dbReference type="ARBA" id="ARBA00023180"/>
    </source>
</evidence>
<feature type="domain" description="Ig-like" evidence="8">
    <location>
        <begin position="35"/>
        <end position="134"/>
    </location>
</feature>
<keyword evidence="7" id="KW-0325">Glycoprotein</keyword>
<accession>A0A3Q3IHD7</accession>
<evidence type="ECO:0000259" key="8">
    <source>
        <dbReference type="PROSITE" id="PS50835"/>
    </source>
</evidence>
<dbReference type="Ensembl" id="ENSMALT00000002768.1">
    <property type="protein sequence ID" value="ENSMALP00000002689.1"/>
    <property type="gene ID" value="ENSMALG00000002007.1"/>
</dbReference>
<dbReference type="AlphaFoldDB" id="A0A3Q3IHD7"/>
<dbReference type="Gene3D" id="2.60.40.10">
    <property type="entry name" value="Immunoglobulins"/>
    <property type="match status" value="1"/>
</dbReference>
<evidence type="ECO:0000256" key="6">
    <source>
        <dbReference type="ARBA" id="ARBA00023157"/>
    </source>
</evidence>
<dbReference type="PROSITE" id="PS50835">
    <property type="entry name" value="IG_LIKE"/>
    <property type="match status" value="1"/>
</dbReference>
<sequence>MGEFITLCNCYVSVFSSAHMTTLKQSSHFESANVGGSVTLPCLCQDHITVMFYWYKQTLGEKPKLVLTFYKHSNNSGNFYDEFKNNPRFTLDIGRHTNYLKISDLLVSDSATYYCAMSNLYTYEFCEGTTVKISLGAVGAKFTTSNYNFNSSLIFCSWCGLWGLGVFLERCFGIHHHPGCFAGFLNVQDAQKKLRMYR</sequence>
<name>A0A3Q3IHD7_MONAL</name>
<dbReference type="SMART" id="SM00406">
    <property type="entry name" value="IGv"/>
    <property type="match status" value="1"/>
</dbReference>
<dbReference type="Pfam" id="PF07686">
    <property type="entry name" value="V-set"/>
    <property type="match status" value="1"/>
</dbReference>
<dbReference type="SUPFAM" id="SSF48726">
    <property type="entry name" value="Immunoglobulin"/>
    <property type="match status" value="1"/>
</dbReference>
<evidence type="ECO:0000313" key="10">
    <source>
        <dbReference type="Proteomes" id="UP000261600"/>
    </source>
</evidence>
<keyword evidence="3" id="KW-0732">Signal</keyword>
<dbReference type="GO" id="GO:0002376">
    <property type="term" value="P:immune system process"/>
    <property type="evidence" value="ECO:0007669"/>
    <property type="project" value="UniProtKB-KW"/>
</dbReference>
<dbReference type="GO" id="GO:0009617">
    <property type="term" value="P:response to bacterium"/>
    <property type="evidence" value="ECO:0007669"/>
    <property type="project" value="TreeGrafter"/>
</dbReference>